<dbReference type="EMBL" id="KX857216">
    <property type="protein sequence ID" value="ARF02782.1"/>
    <property type="molecule type" value="Genomic_DNA"/>
</dbReference>
<evidence type="ECO:0000313" key="1">
    <source>
        <dbReference type="EMBL" id="ARF02782.1"/>
    </source>
</evidence>
<gene>
    <name evidence="1" type="primary">SWPV1-208</name>
</gene>
<accession>A0A1V0S827</accession>
<sequence>MGFSCIDKDNNVLVHVFSKSYFETFKKGLLSKLNLHNVDDIKRYSKDSKIFCTKRGAEVISIKDRKSTQVVFKDVLKDEVIKELKELIYSDLKSSVDDIIISNTVTLVVYDKGDYFRKHKDFSSLFSRNTTCAHLLLYLEKPEIGGETAIYLGYEDTSSLKVTSDVIFDKTISHESLTVTEGRKCIALFDVILKSKLSPSTNKIASIQYLDSEIPLYDRENNLELCYCDMEIKRLEGDRDHIRAGFIFDRSGRCVKVHYCGEPLKSNVSFRSFKAMCAVHMIELDDIWMGKDDHIVWSRINEDDTSFIPTDPVLYDRLLSIATKEHSENKDLRGFCNSETEYIYCSVSKFYFNLPNESEIIDKIISKYNTEIVSIDGVNWTTLPIEMRREILCKMSYKELFSLLRGPIELVENSTDSDSD</sequence>
<dbReference type="InterPro" id="IPR005004">
    <property type="entry name" value="Poxvirus_C4/C10"/>
</dbReference>
<evidence type="ECO:0000313" key="2">
    <source>
        <dbReference type="Proteomes" id="UP000315116"/>
    </source>
</evidence>
<dbReference type="Pfam" id="PF03336">
    <property type="entry name" value="Pox_C4_C10"/>
    <property type="match status" value="1"/>
</dbReference>
<name>A0A1V0S827_CNPV</name>
<organism evidence="1 2">
    <name type="scientific">Shearwaterpox virus</name>
    <dbReference type="NCBI Taxonomy" id="1974596"/>
    <lineage>
        <taxon>Viruses</taxon>
        <taxon>Varidnaviria</taxon>
        <taxon>Bamfordvirae</taxon>
        <taxon>Nucleocytoviricota</taxon>
        <taxon>Pokkesviricetes</taxon>
        <taxon>Chitovirales</taxon>
        <taxon>Poxviridae</taxon>
        <taxon>Chordopoxvirinae</taxon>
        <taxon>Avipoxvirus</taxon>
        <taxon>Avipoxvirus canarypox</taxon>
        <taxon>Canarypox virus</taxon>
    </lineage>
</organism>
<dbReference type="Proteomes" id="UP000315116">
    <property type="component" value="Segment"/>
</dbReference>
<protein>
    <submittedName>
        <fullName evidence="1">SWPV1-208</fullName>
    </submittedName>
</protein>
<reference evidence="1 2" key="1">
    <citation type="journal article" date="2017" name="BMC Genomics">
        <title>Genomic characterization of two novel pathogenic avipoxviruses isolated from pacific shearwaters (Ardenna spp.).</title>
        <authorList>
            <person name="Sarker S."/>
            <person name="Das S."/>
            <person name="Lavers J.L."/>
            <person name="Hutton I."/>
            <person name="Helbig K."/>
            <person name="Imbery J."/>
            <person name="Upton C."/>
            <person name="Raidal S.R."/>
        </authorList>
    </citation>
    <scope>NUCLEOTIDE SEQUENCE [LARGE SCALE GENOMIC DNA]</scope>
    <source>
        <strain evidence="1 2">SWPV-1</strain>
    </source>
</reference>
<dbReference type="PIRSF" id="PIRSF003698">
    <property type="entry name" value="VAC_C10L"/>
    <property type="match status" value="1"/>
</dbReference>
<dbReference type="Gene3D" id="2.60.120.620">
    <property type="entry name" value="q2cbj1_9rhob like domain"/>
    <property type="match status" value="1"/>
</dbReference>
<proteinExistence type="predicted"/>